<comment type="caution">
    <text evidence="3">The sequence shown here is derived from an EMBL/GenBank/DDBJ whole genome shotgun (WGS) entry which is preliminary data.</text>
</comment>
<dbReference type="Proteomes" id="UP001157938">
    <property type="component" value="Unassembled WGS sequence"/>
</dbReference>
<dbReference type="PROSITE" id="PS00195">
    <property type="entry name" value="GLUTAREDOXIN_1"/>
    <property type="match status" value="1"/>
</dbReference>
<dbReference type="Gene3D" id="3.40.30.10">
    <property type="entry name" value="Glutaredoxin"/>
    <property type="match status" value="1"/>
</dbReference>
<evidence type="ECO:0000313" key="3">
    <source>
        <dbReference type="EMBL" id="CAI5733353.1"/>
    </source>
</evidence>
<keyword evidence="4" id="KW-1185">Reference proteome</keyword>
<dbReference type="InterPro" id="IPR036249">
    <property type="entry name" value="Thioredoxin-like_sf"/>
</dbReference>
<evidence type="ECO:0000313" key="4">
    <source>
        <dbReference type="Proteomes" id="UP001157938"/>
    </source>
</evidence>
<dbReference type="Pfam" id="PF04399">
    <property type="entry name" value="Glutaredoxin2_C"/>
    <property type="match status" value="1"/>
</dbReference>
<dbReference type="AlphaFoldDB" id="A0AAV0UC98"/>
<gene>
    <name evidence="2" type="ORF">PFR001_LOCUS8166</name>
    <name evidence="3" type="ORF">PFR002_LOCUS7161</name>
</gene>
<evidence type="ECO:0000259" key="1">
    <source>
        <dbReference type="PROSITE" id="PS50404"/>
    </source>
</evidence>
<name>A0AAV0UC98_9STRA</name>
<dbReference type="Proteomes" id="UP001159659">
    <property type="component" value="Unassembled WGS sequence"/>
</dbReference>
<reference evidence="2 4" key="1">
    <citation type="submission" date="2021-11" db="EMBL/GenBank/DDBJ databases">
        <authorList>
            <person name="Islam A."/>
            <person name="Islam S."/>
            <person name="Flora M.S."/>
            <person name="Rahman M."/>
            <person name="Ziaur R.M."/>
            <person name="Epstein J.H."/>
            <person name="Hassan M."/>
            <person name="Klassen M."/>
            <person name="Woodard K."/>
            <person name="Webb A."/>
            <person name="Webby R.J."/>
            <person name="El Zowalaty M.E."/>
        </authorList>
    </citation>
    <scope>NUCLEOTIDE SEQUENCE [LARGE SCALE GENOMIC DNA]</scope>
    <source>
        <strain evidence="2">Pf1</strain>
    </source>
</reference>
<dbReference type="NCBIfam" id="NF007702">
    <property type="entry name" value="PRK10387.1"/>
    <property type="match status" value="1"/>
</dbReference>
<dbReference type="InterPro" id="IPR036282">
    <property type="entry name" value="Glutathione-S-Trfase_C_sf"/>
</dbReference>
<dbReference type="PROSITE" id="PS50404">
    <property type="entry name" value="GST_NTER"/>
    <property type="match status" value="1"/>
</dbReference>
<reference evidence="3" key="2">
    <citation type="submission" date="2022-12" db="EMBL/GenBank/DDBJ databases">
        <authorList>
            <person name="Webb A."/>
        </authorList>
    </citation>
    <scope>NUCLEOTIDE SEQUENCE</scope>
    <source>
        <strain evidence="3">Pf2</strain>
    </source>
</reference>
<protein>
    <recommendedName>
        <fullName evidence="1">GST N-terminal domain-containing protein</fullName>
    </recommendedName>
</protein>
<dbReference type="SUPFAM" id="SSF47616">
    <property type="entry name" value="GST C-terminal domain-like"/>
    <property type="match status" value="1"/>
</dbReference>
<dbReference type="NCBIfam" id="TIGR02182">
    <property type="entry name" value="GRXB"/>
    <property type="match status" value="1"/>
</dbReference>
<evidence type="ECO:0000313" key="5">
    <source>
        <dbReference type="Proteomes" id="UP001159659"/>
    </source>
</evidence>
<dbReference type="EMBL" id="CANTFK010000921">
    <property type="protein sequence ID" value="CAI5733353.1"/>
    <property type="molecule type" value="Genomic_DNA"/>
</dbReference>
<dbReference type="InterPro" id="IPR004045">
    <property type="entry name" value="Glutathione_S-Trfase_N"/>
</dbReference>
<dbReference type="InterPro" id="IPR007494">
    <property type="entry name" value="Glutaredoxin2_C"/>
</dbReference>
<dbReference type="Pfam" id="PF13417">
    <property type="entry name" value="GST_N_3"/>
    <property type="match status" value="1"/>
</dbReference>
<dbReference type="InterPro" id="IPR011767">
    <property type="entry name" value="GLR_AS"/>
</dbReference>
<dbReference type="EMBL" id="CAKLBC010001634">
    <property type="protein sequence ID" value="CAH0492997.1"/>
    <property type="molecule type" value="Genomic_DNA"/>
</dbReference>
<dbReference type="SUPFAM" id="SSF52833">
    <property type="entry name" value="Thioredoxin-like"/>
    <property type="match status" value="1"/>
</dbReference>
<dbReference type="InterPro" id="IPR011901">
    <property type="entry name" value="Grx2"/>
</dbReference>
<accession>A0AAV0UC98</accession>
<feature type="domain" description="GST N-terminal" evidence="1">
    <location>
        <begin position="34"/>
        <end position="112"/>
    </location>
</feature>
<evidence type="ECO:0000313" key="2">
    <source>
        <dbReference type="EMBL" id="CAH0492997.1"/>
    </source>
</evidence>
<dbReference type="GO" id="GO:0005829">
    <property type="term" value="C:cytosol"/>
    <property type="evidence" value="ECO:0007669"/>
    <property type="project" value="InterPro"/>
</dbReference>
<proteinExistence type="predicted"/>
<dbReference type="CDD" id="cd03199">
    <property type="entry name" value="GST_C_GRX2"/>
    <property type="match status" value="1"/>
</dbReference>
<organism evidence="3 5">
    <name type="scientific">Peronospora farinosa</name>
    <dbReference type="NCBI Taxonomy" id="134698"/>
    <lineage>
        <taxon>Eukaryota</taxon>
        <taxon>Sar</taxon>
        <taxon>Stramenopiles</taxon>
        <taxon>Oomycota</taxon>
        <taxon>Peronosporomycetes</taxon>
        <taxon>Peronosporales</taxon>
        <taxon>Peronosporaceae</taxon>
        <taxon>Peronospora</taxon>
    </lineage>
</organism>
<dbReference type="Gene3D" id="1.20.1050.10">
    <property type="match status" value="1"/>
</dbReference>
<sequence>MSDMSKLITTFVIGSAVGLASSAFFLCKRKNLKALPKLYIYDHCPFCVRARMIFGLKKVPLDLVFLANHDEITPIGLVGSKQVPILQLANGHTFPESLDIVQYVDEHYGGPTILAPSSNRPELNQWMKDAANVFRQLYHPRFHAAPFAEFARLESREYYRLKKEKTIGSFEKVLAKTPELVEEANKFLEQLAPMFHSNHLVNEKLSYDDIIFFGTLRGLTIVRDLKWPLKLREYLDYMSEKTDIPLLDSMAVY</sequence>